<dbReference type="RefSeq" id="WP_025801320.1">
    <property type="nucleotide sequence ID" value="NZ_CP009706.1"/>
</dbReference>
<feature type="signal peptide" evidence="1">
    <location>
        <begin position="1"/>
        <end position="22"/>
    </location>
</feature>
<dbReference type="InterPro" id="IPR053147">
    <property type="entry name" value="Hsp_HslJ-like"/>
</dbReference>
<evidence type="ECO:0000313" key="4">
    <source>
        <dbReference type="Proteomes" id="UP000029986"/>
    </source>
</evidence>
<dbReference type="OrthoDB" id="5600341at2"/>
<dbReference type="Proteomes" id="UP000029986">
    <property type="component" value="Chromosome"/>
</dbReference>
<name>A0A097R283_HAFAL</name>
<evidence type="ECO:0000313" key="3">
    <source>
        <dbReference type="EMBL" id="AIU72828.1"/>
    </source>
</evidence>
<keyword evidence="4" id="KW-1185">Reference proteome</keyword>
<feature type="domain" description="DUF306" evidence="2">
    <location>
        <begin position="30"/>
        <end position="134"/>
    </location>
</feature>
<dbReference type="PROSITE" id="PS51257">
    <property type="entry name" value="PROKAR_LIPOPROTEIN"/>
    <property type="match status" value="1"/>
</dbReference>
<dbReference type="Pfam" id="PF03724">
    <property type="entry name" value="META"/>
    <property type="match status" value="1"/>
</dbReference>
<dbReference type="PATRIC" id="fig|1453496.5.peg.2186"/>
<gene>
    <name evidence="3" type="ORF">AT03_10860</name>
</gene>
<dbReference type="PANTHER" id="PTHR35535">
    <property type="entry name" value="HEAT SHOCK PROTEIN HSLJ"/>
    <property type="match status" value="1"/>
</dbReference>
<accession>A0A097R283</accession>
<dbReference type="InterPro" id="IPR038670">
    <property type="entry name" value="HslJ-like_sf"/>
</dbReference>
<sequence length="142" mass="15623">MKFKTLSLALGSVLLAACTTQAQQPLQQSDLLHRHFVLQSVDGKVITGAKTRMEPGIEFGEKMHVSGAMCNRFMGQGELNNNTLKVENLASTRMACIDPARAELDPIISDVLSKGADISLVKGQLILKNAKHTLVYQQRDWM</sequence>
<proteinExistence type="predicted"/>
<dbReference type="EMBL" id="CP009706">
    <property type="protein sequence ID" value="AIU72828.1"/>
    <property type="molecule type" value="Genomic_DNA"/>
</dbReference>
<protein>
    <submittedName>
        <fullName evidence="3">Heat-inducible protein</fullName>
    </submittedName>
</protein>
<dbReference type="AlphaFoldDB" id="A0A097R283"/>
<dbReference type="InterPro" id="IPR005184">
    <property type="entry name" value="DUF306_Meta_HslJ"/>
</dbReference>
<dbReference type="KEGG" id="hav:AT03_10860"/>
<feature type="chain" id="PRO_5001932232" evidence="1">
    <location>
        <begin position="23"/>
        <end position="142"/>
    </location>
</feature>
<dbReference type="PANTHER" id="PTHR35535:SF1">
    <property type="entry name" value="HEAT SHOCK PROTEIN HSLJ"/>
    <property type="match status" value="1"/>
</dbReference>
<organism evidence="3 4">
    <name type="scientific">Hafnia alvei FB1</name>
    <dbReference type="NCBI Taxonomy" id="1453496"/>
    <lineage>
        <taxon>Bacteria</taxon>
        <taxon>Pseudomonadati</taxon>
        <taxon>Pseudomonadota</taxon>
        <taxon>Gammaproteobacteria</taxon>
        <taxon>Enterobacterales</taxon>
        <taxon>Hafniaceae</taxon>
        <taxon>Hafnia</taxon>
    </lineage>
</organism>
<reference evidence="3 4" key="1">
    <citation type="journal article" date="2014" name="Gut Pathog.">
        <title>Gene clusters of Hafnia alvei strain FB1 important in survival and pathogenesis: a draft genome perspective.</title>
        <authorList>
            <person name="Tan J.Y."/>
            <person name="Yin W.F."/>
            <person name="Chan K.G."/>
        </authorList>
    </citation>
    <scope>NUCLEOTIDE SEQUENCE [LARGE SCALE GENOMIC DNA]</scope>
    <source>
        <strain evidence="3 4">FB1</strain>
    </source>
</reference>
<dbReference type="HOGENOM" id="CLU_075808_1_0_6"/>
<evidence type="ECO:0000259" key="2">
    <source>
        <dbReference type="Pfam" id="PF03724"/>
    </source>
</evidence>
<evidence type="ECO:0000256" key="1">
    <source>
        <dbReference type="SAM" id="SignalP"/>
    </source>
</evidence>
<dbReference type="Gene3D" id="2.40.128.270">
    <property type="match status" value="1"/>
</dbReference>
<dbReference type="eggNOG" id="COG3187">
    <property type="taxonomic scope" value="Bacteria"/>
</dbReference>
<keyword evidence="1" id="KW-0732">Signal</keyword>